<organism evidence="1 2">
    <name type="scientific">Paraphaeosphaeria minitans</name>
    <dbReference type="NCBI Taxonomy" id="565426"/>
    <lineage>
        <taxon>Eukaryota</taxon>
        <taxon>Fungi</taxon>
        <taxon>Dikarya</taxon>
        <taxon>Ascomycota</taxon>
        <taxon>Pezizomycotina</taxon>
        <taxon>Dothideomycetes</taxon>
        <taxon>Pleosporomycetidae</taxon>
        <taxon>Pleosporales</taxon>
        <taxon>Massarineae</taxon>
        <taxon>Didymosphaeriaceae</taxon>
        <taxon>Paraphaeosphaeria</taxon>
    </lineage>
</organism>
<dbReference type="EMBL" id="WJXW01000017">
    <property type="protein sequence ID" value="KAF9729343.1"/>
    <property type="molecule type" value="Genomic_DNA"/>
</dbReference>
<gene>
    <name evidence="1" type="ORF">PMIN01_13033</name>
</gene>
<dbReference type="OrthoDB" id="3801226at2759"/>
<evidence type="ECO:0000313" key="2">
    <source>
        <dbReference type="Proteomes" id="UP000756921"/>
    </source>
</evidence>
<accession>A0A9P6G6C2</accession>
<evidence type="ECO:0000313" key="1">
    <source>
        <dbReference type="EMBL" id="KAF9729343.1"/>
    </source>
</evidence>
<protein>
    <submittedName>
        <fullName evidence="1">Uncharacterized protein</fullName>
    </submittedName>
</protein>
<keyword evidence="2" id="KW-1185">Reference proteome</keyword>
<proteinExistence type="predicted"/>
<comment type="caution">
    <text evidence="1">The sequence shown here is derived from an EMBL/GenBank/DDBJ whole genome shotgun (WGS) entry which is preliminary data.</text>
</comment>
<dbReference type="Proteomes" id="UP000756921">
    <property type="component" value="Unassembled WGS sequence"/>
</dbReference>
<reference evidence="1" key="1">
    <citation type="journal article" date="2020" name="Mol. Plant Microbe Interact.">
        <title>Genome Sequence of the Biocontrol Agent Coniothyrium minitans strain Conio (IMI 134523).</title>
        <authorList>
            <person name="Patel D."/>
            <person name="Shittu T.A."/>
            <person name="Baroncelli R."/>
            <person name="Muthumeenakshi S."/>
            <person name="Osborne T.H."/>
            <person name="Janganan T.K."/>
            <person name="Sreenivasaprasad S."/>
        </authorList>
    </citation>
    <scope>NUCLEOTIDE SEQUENCE</scope>
    <source>
        <strain evidence="1">Conio</strain>
    </source>
</reference>
<dbReference type="AlphaFoldDB" id="A0A9P6G6C2"/>
<name>A0A9P6G6C2_9PLEO</name>
<sequence length="388" mass="44627">MSPTPSSLRIADLQEDQRRLDMEFERQLEWHAQADCRQLASMMHTKLPLELRELIYQYLYLEDGPIPVGSYHFTIYVPEPLRSENNTPPAHSEPFIVIPEGATRQDHSMERDENIVYPDSRLLDPAYLGHAAARDASIYYYKSNMFTVCLLENALSDFLFRDPINNFLGRPTGHESAEPLGIIPINYIRNIEIRVKCEHYFTYATFYEELRDGEKNLMQGIFDALQDFSSHISPAIASQLHVEICMMSACIPLRHGLNDCTYLNVLEAIRKPVYVLKYDLGADVKFIHYDEHCSPFPKNKTAIFQLPKDQWSKEKTAFEAAGIEYSPLQYMLPRMDRGSNGCEFLPDIKESRWGLRNVFDSSCTLPIAEFGTWPNTVPNTTDHRLGGI</sequence>